<comment type="caution">
    <text evidence="2">The sequence shown here is derived from an EMBL/GenBank/DDBJ whole genome shotgun (WGS) entry which is preliminary data.</text>
</comment>
<dbReference type="InterPro" id="IPR011050">
    <property type="entry name" value="Pectin_lyase_fold/virulence"/>
</dbReference>
<name>A0ABW5PKD5_9BACL</name>
<gene>
    <name evidence="2" type="ORF">ACFSUF_22110</name>
</gene>
<proteinExistence type="predicted"/>
<dbReference type="InterPro" id="IPR039448">
    <property type="entry name" value="Beta_helix"/>
</dbReference>
<evidence type="ECO:0000259" key="1">
    <source>
        <dbReference type="Pfam" id="PF13229"/>
    </source>
</evidence>
<feature type="domain" description="Right handed beta helix" evidence="1">
    <location>
        <begin position="317"/>
        <end position="528"/>
    </location>
</feature>
<accession>A0ABW5PKD5</accession>
<keyword evidence="3" id="KW-1185">Reference proteome</keyword>
<dbReference type="PANTHER" id="PTHR36453">
    <property type="entry name" value="SECRETED PROTEIN-RELATED"/>
    <property type="match status" value="1"/>
</dbReference>
<dbReference type="SUPFAM" id="SSF51126">
    <property type="entry name" value="Pectin lyase-like"/>
    <property type="match status" value="2"/>
</dbReference>
<dbReference type="RefSeq" id="WP_377606676.1">
    <property type="nucleotide sequence ID" value="NZ_JBHUME010000015.1"/>
</dbReference>
<dbReference type="SMART" id="SM00710">
    <property type="entry name" value="PbH1"/>
    <property type="match status" value="7"/>
</dbReference>
<dbReference type="Pfam" id="PF13229">
    <property type="entry name" value="Beta_helix"/>
    <property type="match status" value="1"/>
</dbReference>
<dbReference type="InterPro" id="IPR012334">
    <property type="entry name" value="Pectin_lyas_fold"/>
</dbReference>
<evidence type="ECO:0000313" key="2">
    <source>
        <dbReference type="EMBL" id="MFD2615118.1"/>
    </source>
</evidence>
<evidence type="ECO:0000313" key="3">
    <source>
        <dbReference type="Proteomes" id="UP001597541"/>
    </source>
</evidence>
<dbReference type="PANTHER" id="PTHR36453:SF1">
    <property type="entry name" value="RIGHT HANDED BETA HELIX DOMAIN-CONTAINING PROTEIN"/>
    <property type="match status" value="1"/>
</dbReference>
<dbReference type="EMBL" id="JBHUME010000015">
    <property type="protein sequence ID" value="MFD2615118.1"/>
    <property type="molecule type" value="Genomic_DNA"/>
</dbReference>
<protein>
    <submittedName>
        <fullName evidence="2">Right-handed parallel beta-helix repeat-containing protein</fullName>
    </submittedName>
</protein>
<dbReference type="Gene3D" id="2.160.20.10">
    <property type="entry name" value="Single-stranded right-handed beta-helix, Pectin lyase-like"/>
    <property type="match status" value="3"/>
</dbReference>
<reference evidence="3" key="1">
    <citation type="journal article" date="2019" name="Int. J. Syst. Evol. Microbiol.">
        <title>The Global Catalogue of Microorganisms (GCM) 10K type strain sequencing project: providing services to taxonomists for standard genome sequencing and annotation.</title>
        <authorList>
            <consortium name="The Broad Institute Genomics Platform"/>
            <consortium name="The Broad Institute Genome Sequencing Center for Infectious Disease"/>
            <person name="Wu L."/>
            <person name="Ma J."/>
        </authorList>
    </citation>
    <scope>NUCLEOTIDE SEQUENCE [LARGE SCALE GENOMIC DNA]</scope>
    <source>
        <strain evidence="3">KCTC 3950</strain>
    </source>
</reference>
<sequence>MEGTKEKNGIQFYVSVHDGDDAGTGSSRNPFRTIQAAQAAVREVILSGYTGEITVYLRGGSYELMEPLRFGTGDAGGEQCRVTYRNASGERPVLLGGIVLKQWEPWQEGIWRTPVPSSVRFQTLYANGERVVKARLPAHGYFTSNAAEGKEDLEGMGFRKEDVPDHVDPAGLQVFVWPGRGEWNWFSETIPVRKLDYVRRYIEFERPATWEIGEGSRYYLQGSLAFLREPGQFYLNEAEGMLHYRPMSGTPDEQTVVAPVITRLIDIQGDSVDRRVAGLAFRGLTLACTDFYEDHRMMRSEPGMDNAEPGENRHGLIYIRNASDIDISSCTIRESGTCGIFLDRCAERITIVNNHIERIGYTGVYASGYAPGEGDFKGTDSPYVNKGHLITNNVIEHGGELVGHGSGIVLYQCGECDISHNRIAHMPRYGISLKGLRYRVMPDQMWGVPVTWENHWDFLFTRQNRIRHNDISDVMTDSQDGGMIESWGIGRGNRIIGNRLHHSGIHFSFGFGIYLDDASDDVEVTHNVLDHLYSTNNGKLWMAIFSKGIGNRIVNNLMVDNPDAVCAMGSQEMAGEAARDIVVERNIVSNSGHLYCFVNWSPDRFLQADHNLFWRSGEPCRVAGKLPAEPAGLNAVWGNEYEWQTWRALLDGKYDAHTLFAPPGFVNSQVGDYRLLPDSPACRLGWVPIDFSLFGPQISV</sequence>
<dbReference type="Proteomes" id="UP001597541">
    <property type="component" value="Unassembled WGS sequence"/>
</dbReference>
<organism evidence="2 3">
    <name type="scientific">Paenibacillus gansuensis</name>
    <dbReference type="NCBI Taxonomy" id="306542"/>
    <lineage>
        <taxon>Bacteria</taxon>
        <taxon>Bacillati</taxon>
        <taxon>Bacillota</taxon>
        <taxon>Bacilli</taxon>
        <taxon>Bacillales</taxon>
        <taxon>Paenibacillaceae</taxon>
        <taxon>Paenibacillus</taxon>
    </lineage>
</organism>
<dbReference type="InterPro" id="IPR006626">
    <property type="entry name" value="PbH1"/>
</dbReference>